<reference evidence="10" key="1">
    <citation type="journal article" date="2014" name="Genome Announc.">
        <title>Draft Genome Sequence of Clostridium straminisolvens Strain JCM 21531T, Isolated from a Cellulose-Degrading Bacterial Community.</title>
        <authorList>
            <person name="Yuki M."/>
            <person name="Oshima K."/>
            <person name="Suda W."/>
            <person name="Sakamoto M."/>
            <person name="Kitamura K."/>
            <person name="Iida T."/>
            <person name="Hattori M."/>
            <person name="Ohkuma M."/>
        </authorList>
    </citation>
    <scope>NUCLEOTIDE SEQUENCE [LARGE SCALE GENOMIC DNA]</scope>
    <source>
        <strain evidence="10">JCM 21531</strain>
    </source>
</reference>
<evidence type="ECO:0000256" key="8">
    <source>
        <dbReference type="ARBA" id="ARBA00023235"/>
    </source>
</evidence>
<dbReference type="EC" id="5.3.1.24" evidence="3"/>
<evidence type="ECO:0000256" key="2">
    <source>
        <dbReference type="ARBA" id="ARBA00004664"/>
    </source>
</evidence>
<dbReference type="EMBL" id="BAVR01000060">
    <property type="protein sequence ID" value="GAE90230.1"/>
    <property type="molecule type" value="Genomic_DNA"/>
</dbReference>
<evidence type="ECO:0000256" key="6">
    <source>
        <dbReference type="ARBA" id="ARBA00022822"/>
    </source>
</evidence>
<evidence type="ECO:0000256" key="7">
    <source>
        <dbReference type="ARBA" id="ARBA00023141"/>
    </source>
</evidence>
<dbReference type="GO" id="GO:0000162">
    <property type="term" value="P:L-tryptophan biosynthetic process"/>
    <property type="evidence" value="ECO:0007669"/>
    <property type="project" value="UniProtKB-UniPathway"/>
</dbReference>
<keyword evidence="8 10" id="KW-0413">Isomerase</keyword>
<dbReference type="InterPro" id="IPR013785">
    <property type="entry name" value="Aldolase_TIM"/>
</dbReference>
<dbReference type="InterPro" id="IPR011060">
    <property type="entry name" value="RibuloseP-bd_barrel"/>
</dbReference>
<evidence type="ECO:0000259" key="9">
    <source>
        <dbReference type="Pfam" id="PF00697"/>
    </source>
</evidence>
<dbReference type="Pfam" id="PF00697">
    <property type="entry name" value="PRAI"/>
    <property type="match status" value="1"/>
</dbReference>
<keyword evidence="6" id="KW-0822">Tryptophan biosynthesis</keyword>
<dbReference type="PANTHER" id="PTHR42894">
    <property type="entry name" value="N-(5'-PHOSPHORIBOSYL)ANTHRANILATE ISOMERASE"/>
    <property type="match status" value="1"/>
</dbReference>
<evidence type="ECO:0000256" key="5">
    <source>
        <dbReference type="ARBA" id="ARBA00022605"/>
    </source>
</evidence>
<dbReference type="Gene3D" id="3.20.20.70">
    <property type="entry name" value="Aldolase class I"/>
    <property type="match status" value="1"/>
</dbReference>
<dbReference type="AlphaFoldDB" id="W4V9X6"/>
<protein>
    <recommendedName>
        <fullName evidence="4">N-(5'-phosphoribosyl)anthranilate isomerase</fullName>
        <ecNumber evidence="3">5.3.1.24</ecNumber>
    </recommendedName>
</protein>
<dbReference type="Proteomes" id="UP000019109">
    <property type="component" value="Unassembled WGS sequence"/>
</dbReference>
<comment type="caution">
    <text evidence="10">The sequence shown here is derived from an EMBL/GenBank/DDBJ whole genome shotgun (WGS) entry which is preliminary data.</text>
</comment>
<evidence type="ECO:0000313" key="10">
    <source>
        <dbReference type="EMBL" id="GAE90230.1"/>
    </source>
</evidence>
<feature type="domain" description="N-(5'phosphoribosyl) anthranilate isomerase (PRAI)" evidence="9">
    <location>
        <begin position="7"/>
        <end position="75"/>
    </location>
</feature>
<keyword evidence="7" id="KW-0057">Aromatic amino acid biosynthesis</keyword>
<name>W4V9X6_9FIRM</name>
<keyword evidence="11" id="KW-1185">Reference proteome</keyword>
<comment type="pathway">
    <text evidence="2">Amino-acid biosynthesis; L-tryptophan biosynthesis; L-tryptophan from chorismate: step 3/5.</text>
</comment>
<evidence type="ECO:0000313" key="11">
    <source>
        <dbReference type="Proteomes" id="UP000019109"/>
    </source>
</evidence>
<dbReference type="PANTHER" id="PTHR42894:SF1">
    <property type="entry name" value="N-(5'-PHOSPHORIBOSYL)ANTHRANILATE ISOMERASE"/>
    <property type="match status" value="1"/>
</dbReference>
<dbReference type="InterPro" id="IPR044643">
    <property type="entry name" value="TrpF_fam"/>
</dbReference>
<evidence type="ECO:0000256" key="4">
    <source>
        <dbReference type="ARBA" id="ARBA00022272"/>
    </source>
</evidence>
<proteinExistence type="predicted"/>
<dbReference type="UniPathway" id="UPA00035">
    <property type="reaction ID" value="UER00042"/>
</dbReference>
<dbReference type="GO" id="GO:0004640">
    <property type="term" value="F:phosphoribosylanthranilate isomerase activity"/>
    <property type="evidence" value="ECO:0007669"/>
    <property type="project" value="UniProtKB-EC"/>
</dbReference>
<dbReference type="STRING" id="1294263.JCM21531_3821"/>
<organism evidence="10 11">
    <name type="scientific">Acetivibrio straminisolvens JCM 21531</name>
    <dbReference type="NCBI Taxonomy" id="1294263"/>
    <lineage>
        <taxon>Bacteria</taxon>
        <taxon>Bacillati</taxon>
        <taxon>Bacillota</taxon>
        <taxon>Clostridia</taxon>
        <taxon>Eubacteriales</taxon>
        <taxon>Oscillospiraceae</taxon>
        <taxon>Acetivibrio</taxon>
    </lineage>
</organism>
<gene>
    <name evidence="10" type="ORF">JCM21531_3821</name>
</gene>
<dbReference type="SUPFAM" id="SSF51366">
    <property type="entry name" value="Ribulose-phoshate binding barrel"/>
    <property type="match status" value="1"/>
</dbReference>
<accession>W4V9X6</accession>
<dbReference type="InterPro" id="IPR001240">
    <property type="entry name" value="PRAI_dom"/>
</dbReference>
<evidence type="ECO:0000256" key="3">
    <source>
        <dbReference type="ARBA" id="ARBA00012572"/>
    </source>
</evidence>
<sequence length="82" mass="8779">MDAYVEGSYGGAGAVFDWQLAADISARHGRIILAGGLTPENVKTAVAKVKPYGVDVSSGVETDGFKDADKIRDFIYRVREAD</sequence>
<evidence type="ECO:0000256" key="1">
    <source>
        <dbReference type="ARBA" id="ARBA00001164"/>
    </source>
</evidence>
<comment type="catalytic activity">
    <reaction evidence="1">
        <text>N-(5-phospho-beta-D-ribosyl)anthranilate = 1-(2-carboxyphenylamino)-1-deoxy-D-ribulose 5-phosphate</text>
        <dbReference type="Rhea" id="RHEA:21540"/>
        <dbReference type="ChEBI" id="CHEBI:18277"/>
        <dbReference type="ChEBI" id="CHEBI:58613"/>
        <dbReference type="EC" id="5.3.1.24"/>
    </reaction>
</comment>
<keyword evidence="5" id="KW-0028">Amino-acid biosynthesis</keyword>